<reference evidence="2" key="1">
    <citation type="submission" date="2023-05" db="EMBL/GenBank/DDBJ databases">
        <title>Mariniplasma microaerophilum sp. nov., a novel anaerobic mollicute isolated from terrestrial mud volcano, Taman Peninsula, Russia.</title>
        <authorList>
            <person name="Khomyakova M.A."/>
            <person name="Merkel A.Y."/>
            <person name="Slobodkin A.I."/>
        </authorList>
    </citation>
    <scope>NUCLEOTIDE SEQUENCE</scope>
    <source>
        <strain evidence="2">M4Ah</strain>
    </source>
</reference>
<dbReference type="EMBL" id="JASCXW010000001">
    <property type="protein sequence ID" value="MDI6452084.1"/>
    <property type="molecule type" value="Genomic_DNA"/>
</dbReference>
<feature type="transmembrane region" description="Helical" evidence="1">
    <location>
        <begin position="38"/>
        <end position="65"/>
    </location>
</feature>
<accession>A0AAW6U690</accession>
<protein>
    <recommendedName>
        <fullName evidence="4">PH domain-containing protein</fullName>
    </recommendedName>
</protein>
<evidence type="ECO:0008006" key="4">
    <source>
        <dbReference type="Google" id="ProtNLM"/>
    </source>
</evidence>
<evidence type="ECO:0000313" key="2">
    <source>
        <dbReference type="EMBL" id="MDI6452084.1"/>
    </source>
</evidence>
<keyword evidence="3" id="KW-1185">Reference proteome</keyword>
<feature type="transmembrane region" description="Helical" evidence="1">
    <location>
        <begin position="12"/>
        <end position="32"/>
    </location>
</feature>
<evidence type="ECO:0000313" key="3">
    <source>
        <dbReference type="Proteomes" id="UP001431532"/>
    </source>
</evidence>
<name>A0AAW6U690_9MOLU</name>
<organism evidence="2 3">
    <name type="scientific">Peloplasma aerotolerans</name>
    <dbReference type="NCBI Taxonomy" id="3044389"/>
    <lineage>
        <taxon>Bacteria</taxon>
        <taxon>Bacillati</taxon>
        <taxon>Mycoplasmatota</taxon>
        <taxon>Mollicutes</taxon>
        <taxon>Acholeplasmatales</taxon>
        <taxon>Acholeplasmataceae</taxon>
        <taxon>Peloplasma</taxon>
    </lineage>
</organism>
<sequence>MDIKYKKPEFVLFLVPFGLLLLFGVIDALIYYDKYPEIAIISIIFGASGTLFGLLMLLYGLLYIYEAEFEIKGINAVKRKNEIFIDFNSISDIDYIKPSLFNYLTSTAGSSSYLFPGFLRINIKKHNSKKGPYFIRLKYKDFERLPKKYKDLMKYPV</sequence>
<dbReference type="AlphaFoldDB" id="A0AAW6U690"/>
<comment type="caution">
    <text evidence="2">The sequence shown here is derived from an EMBL/GenBank/DDBJ whole genome shotgun (WGS) entry which is preliminary data.</text>
</comment>
<keyword evidence="1" id="KW-1133">Transmembrane helix</keyword>
<dbReference type="Proteomes" id="UP001431532">
    <property type="component" value="Unassembled WGS sequence"/>
</dbReference>
<proteinExistence type="predicted"/>
<dbReference type="RefSeq" id="WP_282838486.1">
    <property type="nucleotide sequence ID" value="NZ_JASCXW010000001.1"/>
</dbReference>
<keyword evidence="1" id="KW-0812">Transmembrane</keyword>
<keyword evidence="1" id="KW-0472">Membrane</keyword>
<evidence type="ECO:0000256" key="1">
    <source>
        <dbReference type="SAM" id="Phobius"/>
    </source>
</evidence>
<gene>
    <name evidence="2" type="ORF">QJ521_00785</name>
</gene>